<evidence type="ECO:0000313" key="3">
    <source>
        <dbReference type="Proteomes" id="UP000054097"/>
    </source>
</evidence>
<dbReference type="InterPro" id="IPR036291">
    <property type="entry name" value="NAD(P)-bd_dom_sf"/>
</dbReference>
<accession>A0A0C3A4Q9</accession>
<dbReference type="PANTHER" id="PTHR43975">
    <property type="entry name" value="ZGC:101858"/>
    <property type="match status" value="1"/>
</dbReference>
<dbReference type="SUPFAM" id="SSF51735">
    <property type="entry name" value="NAD(P)-binding Rossmann-fold domains"/>
    <property type="match status" value="1"/>
</dbReference>
<evidence type="ECO:0000256" key="1">
    <source>
        <dbReference type="ARBA" id="ARBA00022857"/>
    </source>
</evidence>
<sequence length="246" mass="25906">MSLQGKVAIVTGSARGIGAATAIALAKEGADIIINYVSPSSKAHAETVAKDVQSQSTGSQALVVQADLASIEALELLVKKTVERFGKIDILVNNGAIIELQEIGSITPESYQKIFDINVRAVIFLSQAVVAHMGNGGRIINISSIASHKANPAGTVYSASKAAVESITRVMAVELRDKGIRVTAINPGLVSTEMLLVLPEELREHVKATNPVAKPEYIADIIVFLASPKSHWVNGGTINANNASEF</sequence>
<dbReference type="AlphaFoldDB" id="A0A0C3A4Q9"/>
<dbReference type="PRINTS" id="PR00080">
    <property type="entry name" value="SDRFAMILY"/>
</dbReference>
<dbReference type="InterPro" id="IPR020904">
    <property type="entry name" value="Sc_DH/Rdtase_CS"/>
</dbReference>
<dbReference type="Pfam" id="PF13561">
    <property type="entry name" value="adh_short_C2"/>
    <property type="match status" value="1"/>
</dbReference>
<proteinExistence type="predicted"/>
<dbReference type="FunFam" id="3.40.50.720:FF:000084">
    <property type="entry name" value="Short-chain dehydrogenase reductase"/>
    <property type="match status" value="1"/>
</dbReference>
<gene>
    <name evidence="2" type="ORF">M408DRAFT_31051</name>
</gene>
<dbReference type="Proteomes" id="UP000054097">
    <property type="component" value="Unassembled WGS sequence"/>
</dbReference>
<dbReference type="STRING" id="933852.A0A0C3A4Q9"/>
<evidence type="ECO:0000313" key="2">
    <source>
        <dbReference type="EMBL" id="KIM19640.1"/>
    </source>
</evidence>
<name>A0A0C3A4Q9_SERVB</name>
<dbReference type="EMBL" id="KN824592">
    <property type="protein sequence ID" value="KIM19640.1"/>
    <property type="molecule type" value="Genomic_DNA"/>
</dbReference>
<organism evidence="2 3">
    <name type="scientific">Serendipita vermifera MAFF 305830</name>
    <dbReference type="NCBI Taxonomy" id="933852"/>
    <lineage>
        <taxon>Eukaryota</taxon>
        <taxon>Fungi</taxon>
        <taxon>Dikarya</taxon>
        <taxon>Basidiomycota</taxon>
        <taxon>Agaricomycotina</taxon>
        <taxon>Agaricomycetes</taxon>
        <taxon>Sebacinales</taxon>
        <taxon>Serendipitaceae</taxon>
        <taxon>Serendipita</taxon>
    </lineage>
</organism>
<reference evidence="2 3" key="1">
    <citation type="submission" date="2014-04" db="EMBL/GenBank/DDBJ databases">
        <authorList>
            <consortium name="DOE Joint Genome Institute"/>
            <person name="Kuo A."/>
            <person name="Zuccaro A."/>
            <person name="Kohler A."/>
            <person name="Nagy L.G."/>
            <person name="Floudas D."/>
            <person name="Copeland A."/>
            <person name="Barry K.W."/>
            <person name="Cichocki N."/>
            <person name="Veneault-Fourrey C."/>
            <person name="LaButti K."/>
            <person name="Lindquist E.A."/>
            <person name="Lipzen A."/>
            <person name="Lundell T."/>
            <person name="Morin E."/>
            <person name="Murat C."/>
            <person name="Sun H."/>
            <person name="Tunlid A."/>
            <person name="Henrissat B."/>
            <person name="Grigoriev I.V."/>
            <person name="Hibbett D.S."/>
            <person name="Martin F."/>
            <person name="Nordberg H.P."/>
            <person name="Cantor M.N."/>
            <person name="Hua S.X."/>
        </authorList>
    </citation>
    <scope>NUCLEOTIDE SEQUENCE [LARGE SCALE GENOMIC DNA]</scope>
    <source>
        <strain evidence="2 3">MAFF 305830</strain>
    </source>
</reference>
<dbReference type="PRINTS" id="PR00081">
    <property type="entry name" value="GDHRDH"/>
</dbReference>
<protein>
    <submittedName>
        <fullName evidence="2">Uncharacterized protein</fullName>
    </submittedName>
</protein>
<dbReference type="OrthoDB" id="5327538at2759"/>
<keyword evidence="3" id="KW-1185">Reference proteome</keyword>
<dbReference type="HOGENOM" id="CLU_010194_1_3_1"/>
<reference evidence="3" key="2">
    <citation type="submission" date="2015-01" db="EMBL/GenBank/DDBJ databases">
        <title>Evolutionary Origins and Diversification of the Mycorrhizal Mutualists.</title>
        <authorList>
            <consortium name="DOE Joint Genome Institute"/>
            <consortium name="Mycorrhizal Genomics Consortium"/>
            <person name="Kohler A."/>
            <person name="Kuo A."/>
            <person name="Nagy L.G."/>
            <person name="Floudas D."/>
            <person name="Copeland A."/>
            <person name="Barry K.W."/>
            <person name="Cichocki N."/>
            <person name="Veneault-Fourrey C."/>
            <person name="LaButti K."/>
            <person name="Lindquist E.A."/>
            <person name="Lipzen A."/>
            <person name="Lundell T."/>
            <person name="Morin E."/>
            <person name="Murat C."/>
            <person name="Riley R."/>
            <person name="Ohm R."/>
            <person name="Sun H."/>
            <person name="Tunlid A."/>
            <person name="Henrissat B."/>
            <person name="Grigoriev I.V."/>
            <person name="Hibbett D.S."/>
            <person name="Martin F."/>
        </authorList>
    </citation>
    <scope>NUCLEOTIDE SEQUENCE [LARGE SCALE GENOMIC DNA]</scope>
    <source>
        <strain evidence="3">MAFF 305830</strain>
    </source>
</reference>
<dbReference type="Gene3D" id="3.40.50.720">
    <property type="entry name" value="NAD(P)-binding Rossmann-like Domain"/>
    <property type="match status" value="1"/>
</dbReference>
<dbReference type="PROSITE" id="PS00061">
    <property type="entry name" value="ADH_SHORT"/>
    <property type="match status" value="1"/>
</dbReference>
<dbReference type="InterPro" id="IPR002347">
    <property type="entry name" value="SDR_fam"/>
</dbReference>
<keyword evidence="1" id="KW-0521">NADP</keyword>
<dbReference type="PANTHER" id="PTHR43975:SF2">
    <property type="entry name" value="EG:BACR7A4.14 PROTEIN-RELATED"/>
    <property type="match status" value="1"/>
</dbReference>